<gene>
    <name evidence="1" type="ORF">OLC1_LOCUS11512</name>
</gene>
<dbReference type="EMBL" id="OX459121">
    <property type="protein sequence ID" value="CAI9102091.1"/>
    <property type="molecule type" value="Genomic_DNA"/>
</dbReference>
<dbReference type="PANTHER" id="PTHR47173:SF2">
    <property type="entry name" value="PROTEIN DR1 HOMOLOG ISOFORM X1"/>
    <property type="match status" value="1"/>
</dbReference>
<dbReference type="InterPro" id="IPR044255">
    <property type="entry name" value="Dr1-like"/>
</dbReference>
<sequence length="145" mass="16707">MGLGLQDKIKLIPIDLKNRPTWYKDKVYPANKVGWFTHNDKIKPKQLKMLHYFNSFHLIFLSRDFVLHEFELQLLLFDNFQGLILDTVRSGKWSNAAEMTEEEALAEQQRMFAEARARINGGVTIPAAVPKQQLDSETDANLTTS</sequence>
<dbReference type="AlphaFoldDB" id="A0AAV1D3G4"/>
<organism evidence="1 2">
    <name type="scientific">Oldenlandia corymbosa var. corymbosa</name>
    <dbReference type="NCBI Taxonomy" id="529605"/>
    <lineage>
        <taxon>Eukaryota</taxon>
        <taxon>Viridiplantae</taxon>
        <taxon>Streptophyta</taxon>
        <taxon>Embryophyta</taxon>
        <taxon>Tracheophyta</taxon>
        <taxon>Spermatophyta</taxon>
        <taxon>Magnoliopsida</taxon>
        <taxon>eudicotyledons</taxon>
        <taxon>Gunneridae</taxon>
        <taxon>Pentapetalae</taxon>
        <taxon>asterids</taxon>
        <taxon>lamiids</taxon>
        <taxon>Gentianales</taxon>
        <taxon>Rubiaceae</taxon>
        <taxon>Rubioideae</taxon>
        <taxon>Spermacoceae</taxon>
        <taxon>Hedyotis-Oldenlandia complex</taxon>
        <taxon>Oldenlandia</taxon>
    </lineage>
</organism>
<name>A0AAV1D3G4_OLDCO</name>
<evidence type="ECO:0000313" key="1">
    <source>
        <dbReference type="EMBL" id="CAI9102091.1"/>
    </source>
</evidence>
<keyword evidence="2" id="KW-1185">Reference proteome</keyword>
<dbReference type="Proteomes" id="UP001161247">
    <property type="component" value="Chromosome 4"/>
</dbReference>
<reference evidence="1" key="1">
    <citation type="submission" date="2023-03" db="EMBL/GenBank/DDBJ databases">
        <authorList>
            <person name="Julca I."/>
        </authorList>
    </citation>
    <scope>NUCLEOTIDE SEQUENCE</scope>
</reference>
<dbReference type="Gene3D" id="3.40.30.10">
    <property type="entry name" value="Glutaredoxin"/>
    <property type="match status" value="1"/>
</dbReference>
<accession>A0AAV1D3G4</accession>
<evidence type="ECO:0000313" key="2">
    <source>
        <dbReference type="Proteomes" id="UP001161247"/>
    </source>
</evidence>
<proteinExistence type="predicted"/>
<protein>
    <submittedName>
        <fullName evidence="1">OLC1v1000297C1</fullName>
    </submittedName>
</protein>
<dbReference type="PANTHER" id="PTHR47173">
    <property type="entry name" value="PROTEIN DR1 HOMOLOG"/>
    <property type="match status" value="1"/>
</dbReference>